<gene>
    <name evidence="2" type="ORF">ACFQND_02570</name>
</gene>
<dbReference type="Pfam" id="PF13356">
    <property type="entry name" value="Arm-DNA-bind_3"/>
    <property type="match status" value="1"/>
</dbReference>
<keyword evidence="3" id="KW-1185">Reference proteome</keyword>
<protein>
    <submittedName>
        <fullName evidence="2">Arm DNA-binding domain-containing protein</fullName>
    </submittedName>
</protein>
<comment type="caution">
    <text evidence="2">The sequence shown here is derived from an EMBL/GenBank/DDBJ whole genome shotgun (WGS) entry which is preliminary data.</text>
</comment>
<evidence type="ECO:0000313" key="2">
    <source>
        <dbReference type="EMBL" id="MFC6280111.1"/>
    </source>
</evidence>
<feature type="domain" description="Integrase DNA-binding" evidence="1">
    <location>
        <begin position="9"/>
        <end position="41"/>
    </location>
</feature>
<dbReference type="EMBL" id="JBHSRS010000005">
    <property type="protein sequence ID" value="MFC6280111.1"/>
    <property type="molecule type" value="Genomic_DNA"/>
</dbReference>
<proteinExistence type="predicted"/>
<organism evidence="2 3">
    <name type="scientific">Polaromonas aquatica</name>
    <dbReference type="NCBI Taxonomy" id="332657"/>
    <lineage>
        <taxon>Bacteria</taxon>
        <taxon>Pseudomonadati</taxon>
        <taxon>Pseudomonadota</taxon>
        <taxon>Betaproteobacteria</taxon>
        <taxon>Burkholderiales</taxon>
        <taxon>Comamonadaceae</taxon>
        <taxon>Polaromonas</taxon>
    </lineage>
</organism>
<reference evidence="3" key="1">
    <citation type="journal article" date="2019" name="Int. J. Syst. Evol. Microbiol.">
        <title>The Global Catalogue of Microorganisms (GCM) 10K type strain sequencing project: providing services to taxonomists for standard genome sequencing and annotation.</title>
        <authorList>
            <consortium name="The Broad Institute Genomics Platform"/>
            <consortium name="The Broad Institute Genome Sequencing Center for Infectious Disease"/>
            <person name="Wu L."/>
            <person name="Ma J."/>
        </authorList>
    </citation>
    <scope>NUCLEOTIDE SEQUENCE [LARGE SCALE GENOMIC DNA]</scope>
    <source>
        <strain evidence="3">CCUG 39402</strain>
    </source>
</reference>
<dbReference type="GO" id="GO:0003677">
    <property type="term" value="F:DNA binding"/>
    <property type="evidence" value="ECO:0007669"/>
    <property type="project" value="UniProtKB-KW"/>
</dbReference>
<keyword evidence="2" id="KW-0238">DNA-binding</keyword>
<dbReference type="InterPro" id="IPR025166">
    <property type="entry name" value="Integrase_DNA_bind_dom"/>
</dbReference>
<accession>A0ABW1TR80</accession>
<name>A0ABW1TR80_9BURK</name>
<sequence>MLFGLFRTRGHGLYLQVNTTGSRSWVFSYTKDKKTREMGLG</sequence>
<evidence type="ECO:0000313" key="3">
    <source>
        <dbReference type="Proteomes" id="UP001596270"/>
    </source>
</evidence>
<dbReference type="Gene3D" id="3.30.160.390">
    <property type="entry name" value="Integrase, DNA-binding domain"/>
    <property type="match status" value="1"/>
</dbReference>
<dbReference type="Proteomes" id="UP001596270">
    <property type="component" value="Unassembled WGS sequence"/>
</dbReference>
<dbReference type="RefSeq" id="WP_371434438.1">
    <property type="nucleotide sequence ID" value="NZ_JBHSRS010000005.1"/>
</dbReference>
<dbReference type="InterPro" id="IPR038488">
    <property type="entry name" value="Integrase_DNA-bd_sf"/>
</dbReference>
<evidence type="ECO:0000259" key="1">
    <source>
        <dbReference type="Pfam" id="PF13356"/>
    </source>
</evidence>